<dbReference type="EMBL" id="QNRY01000090">
    <property type="protein sequence ID" value="RBP56866.1"/>
    <property type="molecule type" value="Genomic_DNA"/>
</dbReference>
<dbReference type="NCBIfam" id="NF033516">
    <property type="entry name" value="transpos_IS3"/>
    <property type="match status" value="1"/>
</dbReference>
<gene>
    <name evidence="2" type="ORF">DES54_1902</name>
</gene>
<sequence>MQFIRWIGEATSAGARLLPACREVGISLRTWRRWNGQAEDRRPSAVRPRPANKLTLAEEHQILAVCHEPEYASLPPAQIVPRLADTGVYLASESTFYRILRRHSQVHHRGRSLAPLKVNKPTSYQAFAPRHVWTWDITWLASRVRGRYFYLYLIEDIFSRKIVGYEVHEEENGDQAAALLQRTVLREQCYRQPLVLHADNGAPMKSQTLKAKLEELQITGSHSRPRVSNDNPYVESLFKTLKYVPAWPSSGFLDLNEARQWVECFSRWYNEEHRHSAIGYVTPEQRHQGHDIALLANRKALYESAQRANPERWSKHCRQWQRVEVVMLNPDKPETALENAA</sequence>
<dbReference type="GO" id="GO:0003676">
    <property type="term" value="F:nucleic acid binding"/>
    <property type="evidence" value="ECO:0007669"/>
    <property type="project" value="InterPro"/>
</dbReference>
<dbReference type="Gene3D" id="3.30.420.10">
    <property type="entry name" value="Ribonuclease H-like superfamily/Ribonuclease H"/>
    <property type="match status" value="1"/>
</dbReference>
<dbReference type="Pfam" id="PF13565">
    <property type="entry name" value="HTH_32"/>
    <property type="match status" value="1"/>
</dbReference>
<proteinExistence type="predicted"/>
<evidence type="ECO:0000313" key="3">
    <source>
        <dbReference type="Proteomes" id="UP000253046"/>
    </source>
</evidence>
<dbReference type="RefSeq" id="WP_427846347.1">
    <property type="nucleotide sequence ID" value="NZ_AGJP01000001.1"/>
</dbReference>
<dbReference type="InterPro" id="IPR048020">
    <property type="entry name" value="Transpos_IS3"/>
</dbReference>
<dbReference type="InterPro" id="IPR012337">
    <property type="entry name" value="RNaseH-like_sf"/>
</dbReference>
<dbReference type="PANTHER" id="PTHR46889">
    <property type="entry name" value="TRANSPOSASE INSF FOR INSERTION SEQUENCE IS3B-RELATED"/>
    <property type="match status" value="1"/>
</dbReference>
<dbReference type="SUPFAM" id="SSF53098">
    <property type="entry name" value="Ribonuclease H-like"/>
    <property type="match status" value="1"/>
</dbReference>
<keyword evidence="3" id="KW-1185">Reference proteome</keyword>
<dbReference type="PROSITE" id="PS50994">
    <property type="entry name" value="INTEGRASE"/>
    <property type="match status" value="1"/>
</dbReference>
<name>A0A366HVH6_9GAMM</name>
<protein>
    <submittedName>
        <fullName evidence="2">Putative transposase</fullName>
    </submittedName>
</protein>
<evidence type="ECO:0000259" key="1">
    <source>
        <dbReference type="PROSITE" id="PS50994"/>
    </source>
</evidence>
<dbReference type="AlphaFoldDB" id="A0A366HVH6"/>
<dbReference type="InterPro" id="IPR036397">
    <property type="entry name" value="RNaseH_sf"/>
</dbReference>
<dbReference type="GO" id="GO:0015074">
    <property type="term" value="P:DNA integration"/>
    <property type="evidence" value="ECO:0007669"/>
    <property type="project" value="InterPro"/>
</dbReference>
<dbReference type="PANTHER" id="PTHR46889:SF4">
    <property type="entry name" value="TRANSPOSASE INSO FOR INSERTION SEQUENCE ELEMENT IS911B-RELATED"/>
    <property type="match status" value="1"/>
</dbReference>
<accession>A0A366HVH6</accession>
<dbReference type="InterPro" id="IPR001584">
    <property type="entry name" value="Integrase_cat-core"/>
</dbReference>
<organism evidence="2 3">
    <name type="scientific">Brenneria salicis ATCC 15712 = DSM 30166</name>
    <dbReference type="NCBI Taxonomy" id="714314"/>
    <lineage>
        <taxon>Bacteria</taxon>
        <taxon>Pseudomonadati</taxon>
        <taxon>Pseudomonadota</taxon>
        <taxon>Gammaproteobacteria</taxon>
        <taxon>Enterobacterales</taxon>
        <taxon>Pectobacteriaceae</taxon>
        <taxon>Brenneria</taxon>
    </lineage>
</organism>
<reference evidence="2 3" key="1">
    <citation type="submission" date="2018-06" db="EMBL/GenBank/DDBJ databases">
        <title>Genomic Encyclopedia of Type Strains, Phase IV (KMG-IV): sequencing the most valuable type-strain genomes for metagenomic binning, comparative biology and taxonomic classification.</title>
        <authorList>
            <person name="Goeker M."/>
        </authorList>
    </citation>
    <scope>NUCLEOTIDE SEQUENCE [LARGE SCALE GENOMIC DNA]</scope>
    <source>
        <strain evidence="2 3">DSM 30166</strain>
    </source>
</reference>
<dbReference type="Pfam" id="PF13683">
    <property type="entry name" value="rve_3"/>
    <property type="match status" value="1"/>
</dbReference>
<dbReference type="Proteomes" id="UP000253046">
    <property type="component" value="Unassembled WGS sequence"/>
</dbReference>
<feature type="domain" description="Integrase catalytic" evidence="1">
    <location>
        <begin position="125"/>
        <end position="290"/>
    </location>
</feature>
<evidence type="ECO:0000313" key="2">
    <source>
        <dbReference type="EMBL" id="RBP56866.1"/>
    </source>
</evidence>
<dbReference type="InterPro" id="IPR050900">
    <property type="entry name" value="Transposase_IS3/IS150/IS904"/>
</dbReference>
<comment type="caution">
    <text evidence="2">The sequence shown here is derived from an EMBL/GenBank/DDBJ whole genome shotgun (WGS) entry which is preliminary data.</text>
</comment>